<protein>
    <submittedName>
        <fullName evidence="2">S-adenosyl-L-methionine-dependent methyltransferase</fullName>
    </submittedName>
</protein>
<dbReference type="CDD" id="cd02440">
    <property type="entry name" value="AdoMet_MTases"/>
    <property type="match status" value="1"/>
</dbReference>
<sequence>MSEAMWKDPRNAKMYKAGEHITGAPGVELIKQAGLLQTPLQRPAVILDNACGTGIVTALLYQTLPKESLASMELVSGDISTGMVEAVQQRIDENGWQGVKAQVVDGMKTGFPDNHFTHVVTNFGIMLMPEPENALAECYRILQPGGICAFTSWQTIGWIPDTRKVIATIEGAPPFPDTTTFLNSMGKGEWWDTSFVEAAVKRWGFEDITLNTVRNAPTMGKPEAYGPSFSGMLGQMLIGSKTWTKEDLEKYGKLLGPALTKYHTEKNGEKEVEIEMVAIVATARKP</sequence>
<evidence type="ECO:0000313" key="2">
    <source>
        <dbReference type="EMBL" id="KZP23779.1"/>
    </source>
</evidence>
<dbReference type="PANTHER" id="PTHR43591:SF24">
    <property type="entry name" value="2-METHOXY-6-POLYPRENYL-1,4-BENZOQUINOL METHYLASE, MITOCHONDRIAL"/>
    <property type="match status" value="1"/>
</dbReference>
<dbReference type="GO" id="GO:0008757">
    <property type="term" value="F:S-adenosylmethionine-dependent methyltransferase activity"/>
    <property type="evidence" value="ECO:0007669"/>
    <property type="project" value="InterPro"/>
</dbReference>
<accession>A0A166M9R9</accession>
<dbReference type="InterPro" id="IPR013216">
    <property type="entry name" value="Methyltransf_11"/>
</dbReference>
<dbReference type="Proteomes" id="UP000076532">
    <property type="component" value="Unassembled WGS sequence"/>
</dbReference>
<dbReference type="GO" id="GO:0032259">
    <property type="term" value="P:methylation"/>
    <property type="evidence" value="ECO:0007669"/>
    <property type="project" value="UniProtKB-KW"/>
</dbReference>
<organism evidence="2 3">
    <name type="scientific">Athelia psychrophila</name>
    <dbReference type="NCBI Taxonomy" id="1759441"/>
    <lineage>
        <taxon>Eukaryota</taxon>
        <taxon>Fungi</taxon>
        <taxon>Dikarya</taxon>
        <taxon>Basidiomycota</taxon>
        <taxon>Agaricomycotina</taxon>
        <taxon>Agaricomycetes</taxon>
        <taxon>Agaricomycetidae</taxon>
        <taxon>Atheliales</taxon>
        <taxon>Atheliaceae</taxon>
        <taxon>Athelia</taxon>
    </lineage>
</organism>
<dbReference type="SUPFAM" id="SSF53335">
    <property type="entry name" value="S-adenosyl-L-methionine-dependent methyltransferases"/>
    <property type="match status" value="1"/>
</dbReference>
<feature type="non-terminal residue" evidence="2">
    <location>
        <position position="286"/>
    </location>
</feature>
<gene>
    <name evidence="2" type="ORF">FIBSPDRAFT_785431</name>
</gene>
<dbReference type="STRING" id="436010.A0A166M9R9"/>
<keyword evidence="2" id="KW-0808">Transferase</keyword>
<keyword evidence="2" id="KW-0489">Methyltransferase</keyword>
<reference evidence="2 3" key="1">
    <citation type="journal article" date="2016" name="Mol. Biol. Evol.">
        <title>Comparative Genomics of Early-Diverging Mushroom-Forming Fungi Provides Insights into the Origins of Lignocellulose Decay Capabilities.</title>
        <authorList>
            <person name="Nagy L.G."/>
            <person name="Riley R."/>
            <person name="Tritt A."/>
            <person name="Adam C."/>
            <person name="Daum C."/>
            <person name="Floudas D."/>
            <person name="Sun H."/>
            <person name="Yadav J.S."/>
            <person name="Pangilinan J."/>
            <person name="Larsson K.H."/>
            <person name="Matsuura K."/>
            <person name="Barry K."/>
            <person name="Labutti K."/>
            <person name="Kuo R."/>
            <person name="Ohm R.A."/>
            <person name="Bhattacharya S.S."/>
            <person name="Shirouzu T."/>
            <person name="Yoshinaga Y."/>
            <person name="Martin F.M."/>
            <person name="Grigoriev I.V."/>
            <person name="Hibbett D.S."/>
        </authorList>
    </citation>
    <scope>NUCLEOTIDE SEQUENCE [LARGE SCALE GENOMIC DNA]</scope>
    <source>
        <strain evidence="2 3">CBS 109695</strain>
    </source>
</reference>
<evidence type="ECO:0000259" key="1">
    <source>
        <dbReference type="Pfam" id="PF08241"/>
    </source>
</evidence>
<proteinExistence type="predicted"/>
<name>A0A166M9R9_9AGAM</name>
<keyword evidence="3" id="KW-1185">Reference proteome</keyword>
<dbReference type="EMBL" id="KV417530">
    <property type="protein sequence ID" value="KZP23779.1"/>
    <property type="molecule type" value="Genomic_DNA"/>
</dbReference>
<dbReference type="OrthoDB" id="3355826at2759"/>
<dbReference type="InterPro" id="IPR029063">
    <property type="entry name" value="SAM-dependent_MTases_sf"/>
</dbReference>
<feature type="domain" description="Methyltransferase type 11" evidence="1">
    <location>
        <begin position="47"/>
        <end position="150"/>
    </location>
</feature>
<dbReference type="AlphaFoldDB" id="A0A166M9R9"/>
<evidence type="ECO:0000313" key="3">
    <source>
        <dbReference type="Proteomes" id="UP000076532"/>
    </source>
</evidence>
<dbReference type="Pfam" id="PF08241">
    <property type="entry name" value="Methyltransf_11"/>
    <property type="match status" value="1"/>
</dbReference>
<dbReference type="Gene3D" id="3.40.50.150">
    <property type="entry name" value="Vaccinia Virus protein VP39"/>
    <property type="match status" value="1"/>
</dbReference>
<dbReference type="PANTHER" id="PTHR43591">
    <property type="entry name" value="METHYLTRANSFERASE"/>
    <property type="match status" value="1"/>
</dbReference>